<dbReference type="GO" id="GO:0009026">
    <property type="term" value="F:tagaturonate reductase activity"/>
    <property type="evidence" value="ECO:0007669"/>
    <property type="project" value="UniProtKB-EC"/>
</dbReference>
<dbReference type="Gene3D" id="3.40.50.720">
    <property type="entry name" value="NAD(P)-binding Rossmann-like Domain"/>
    <property type="match status" value="1"/>
</dbReference>
<dbReference type="Gene3D" id="1.10.1040.10">
    <property type="entry name" value="N-(1-d-carboxylethyl)-l-norvaline Dehydrogenase, domain 2"/>
    <property type="match status" value="1"/>
</dbReference>
<feature type="domain" description="Mannitol dehydrogenase C-terminal" evidence="4">
    <location>
        <begin position="274"/>
        <end position="466"/>
    </location>
</feature>
<reference evidence="5" key="1">
    <citation type="submission" date="2019-03" db="EMBL/GenBank/DDBJ databases">
        <title>Single cell metagenomics reveals metabolic interactions within the superorganism composed of flagellate Streblomastix strix and complex community of Bacteroidetes bacteria on its surface.</title>
        <authorList>
            <person name="Treitli S.C."/>
            <person name="Kolisko M."/>
            <person name="Husnik F."/>
            <person name="Keeling P."/>
            <person name="Hampl V."/>
        </authorList>
    </citation>
    <scope>NUCLEOTIDE SEQUENCE</scope>
    <source>
        <strain evidence="5">STM</strain>
    </source>
</reference>
<accession>A0A5J4R4W3</accession>
<dbReference type="NCBIfam" id="NF002969">
    <property type="entry name" value="PRK03643.1"/>
    <property type="match status" value="1"/>
</dbReference>
<comment type="caution">
    <text evidence="5">The sequence shown here is derived from an EMBL/GenBank/DDBJ whole genome shotgun (WGS) entry which is preliminary data.</text>
</comment>
<dbReference type="SUPFAM" id="SSF51735">
    <property type="entry name" value="NAD(P)-binding Rossmann-fold domains"/>
    <property type="match status" value="1"/>
</dbReference>
<dbReference type="GO" id="GO:0008926">
    <property type="term" value="F:mannitol-1-phosphate 5-dehydrogenase activity"/>
    <property type="evidence" value="ECO:0007669"/>
    <property type="project" value="TreeGrafter"/>
</dbReference>
<dbReference type="InterPro" id="IPR013131">
    <property type="entry name" value="Mannitol_DH_N"/>
</dbReference>
<evidence type="ECO:0000256" key="2">
    <source>
        <dbReference type="ARBA" id="ARBA00023027"/>
    </source>
</evidence>
<dbReference type="InterPro" id="IPR008927">
    <property type="entry name" value="6-PGluconate_DH-like_C_sf"/>
</dbReference>
<name>A0A5J4R4W3_9ZZZZ</name>
<dbReference type="Pfam" id="PF08125">
    <property type="entry name" value="Mannitol_dh_C"/>
    <property type="match status" value="1"/>
</dbReference>
<dbReference type="SUPFAM" id="SSF48179">
    <property type="entry name" value="6-phosphogluconate dehydrogenase C-terminal domain-like"/>
    <property type="match status" value="1"/>
</dbReference>
<dbReference type="GO" id="GO:0005829">
    <property type="term" value="C:cytosol"/>
    <property type="evidence" value="ECO:0007669"/>
    <property type="project" value="TreeGrafter"/>
</dbReference>
<dbReference type="EMBL" id="SNRY01001767">
    <property type="protein sequence ID" value="KAA6328732.1"/>
    <property type="molecule type" value="Genomic_DNA"/>
</dbReference>
<dbReference type="PANTHER" id="PTHR30524:SF0">
    <property type="entry name" value="ALTRONATE OXIDOREDUCTASE-RELATED"/>
    <property type="match status" value="1"/>
</dbReference>
<keyword evidence="2" id="KW-0520">NAD</keyword>
<evidence type="ECO:0000256" key="1">
    <source>
        <dbReference type="ARBA" id="ARBA00023002"/>
    </source>
</evidence>
<feature type="domain" description="Mannitol dehydrogenase N-terminal" evidence="3">
    <location>
        <begin position="16"/>
        <end position="257"/>
    </location>
</feature>
<dbReference type="GO" id="GO:0019592">
    <property type="term" value="P:mannitol catabolic process"/>
    <property type="evidence" value="ECO:0007669"/>
    <property type="project" value="TreeGrafter"/>
</dbReference>
<dbReference type="AlphaFoldDB" id="A0A5J4R4W3"/>
<dbReference type="PANTHER" id="PTHR30524">
    <property type="entry name" value="MANNITOL-1-PHOSPHATE 5-DEHYDROGENASE"/>
    <property type="match status" value="1"/>
</dbReference>
<proteinExistence type="predicted"/>
<dbReference type="InterPro" id="IPR013328">
    <property type="entry name" value="6PGD_dom2"/>
</dbReference>
<keyword evidence="1 5" id="KW-0560">Oxidoreductase</keyword>
<protein>
    <submittedName>
        <fullName evidence="5">Tagaturonate reductase</fullName>
        <ecNumber evidence="5">1.1.1.58</ecNumber>
    </submittedName>
</protein>
<dbReference type="InterPro" id="IPR013118">
    <property type="entry name" value="Mannitol_DH_C"/>
</dbReference>
<gene>
    <name evidence="5" type="ORF">EZS27_022398</name>
</gene>
<evidence type="ECO:0000313" key="5">
    <source>
        <dbReference type="EMBL" id="KAA6328732.1"/>
    </source>
</evidence>
<organism evidence="5">
    <name type="scientific">termite gut metagenome</name>
    <dbReference type="NCBI Taxonomy" id="433724"/>
    <lineage>
        <taxon>unclassified sequences</taxon>
        <taxon>metagenomes</taxon>
        <taxon>organismal metagenomes</taxon>
    </lineage>
</organism>
<evidence type="ECO:0000259" key="3">
    <source>
        <dbReference type="Pfam" id="PF01232"/>
    </source>
</evidence>
<dbReference type="EC" id="1.1.1.58" evidence="5"/>
<dbReference type="InterPro" id="IPR036291">
    <property type="entry name" value="NAD(P)-bd_dom_sf"/>
</dbReference>
<dbReference type="Pfam" id="PF01232">
    <property type="entry name" value="Mannitol_dh"/>
    <property type="match status" value="1"/>
</dbReference>
<evidence type="ECO:0000259" key="4">
    <source>
        <dbReference type="Pfam" id="PF08125"/>
    </source>
</evidence>
<sequence>MKELNKQTALKGAYPERIIQFGEGNFLRAFVDWIVWNMNKKAGFDSSVVVVQPIERGMADKLNEQDGLYHLNLQGLEKGEVVNSLTMIDVISRALNPYTQFDAFLQLAEQPDMRFVISNTTEAGIAFDPSCKLTDKPAASYPGKLTQLLYHRYQTFKGDTSKGLIIFPCELIFLNGHKLKETILQYIDHWALGEAFKKWFHEACGIYATLVDRIVPGFPAKDIAGIKEKLQYNDNLVVQAEIFHLWVIEAPQEIAKEFPADRAGLNVLFVPSEEPYHERKVTLLNGPHTVLSPVSFLSGINIVRDACRHEVIGQYIRRVMFDELSETLNLPEKERTQFANDVLERFNNPFVDHQVTSIMLNSFAKYKTRDLPGLKTYLQRKGKLPEGLVLGLAAIITYYKGGVRDDGVAIVPNDAPEILSFIKELWAGKDMGKIAKGVLSAAFIWEEDLNKLPGLTEMLTSYLASIQREGMLQTVKNILS</sequence>